<dbReference type="PANTHER" id="PTHR43710:SF5">
    <property type="entry name" value="INDOLEPYRUVATE FERREDOXIN OXIDOREDUCTASE ALPHA SUBUNIT"/>
    <property type="match status" value="1"/>
</dbReference>
<dbReference type="GO" id="GO:0030976">
    <property type="term" value="F:thiamine pyrophosphate binding"/>
    <property type="evidence" value="ECO:0007669"/>
    <property type="project" value="InterPro"/>
</dbReference>
<dbReference type="InterPro" id="IPR002880">
    <property type="entry name" value="Pyrv_Fd/Flavodoxin_OxRdtase_N"/>
</dbReference>
<dbReference type="GO" id="GO:0046872">
    <property type="term" value="F:metal ion binding"/>
    <property type="evidence" value="ECO:0007669"/>
    <property type="project" value="UniProtKB-KW"/>
</dbReference>
<dbReference type="SUPFAM" id="SSF52518">
    <property type="entry name" value="Thiamin diphosphate-binding fold (THDP-binding)"/>
    <property type="match status" value="2"/>
</dbReference>
<dbReference type="Pfam" id="PF02775">
    <property type="entry name" value="TPP_enzyme_C"/>
    <property type="match status" value="1"/>
</dbReference>
<dbReference type="Gene3D" id="3.40.50.970">
    <property type="match status" value="2"/>
</dbReference>
<accession>A0A4Z0C3T5</accession>
<evidence type="ECO:0000256" key="1">
    <source>
        <dbReference type="ARBA" id="ARBA00022723"/>
    </source>
</evidence>
<sequence>MEVSFSKEIELLRKKRGEVFHGEGILAITKALLQSGVAYVGGYQGAPVSHLLDVMVQAKPYLDELGVHVEACSNEASAAAMLGASIHYPLRGAVTWKSIVGTNVASDALSNLSSPGVKGGALIVVGEDYGEGASVIQERTHAYALKSTMCLLDPRPDLPQMVNMVEHGFRLSEASNMPAILELRIRACHVRGSFEARDNVPPAVSTRQLMENPAAFDYMRLAHPPVTFRHEKLKAEERIPAARRYIVENKLNELMAGKHGDVGIIVQGGLYNALIRSLQQLGLADAFGASDIPLLVLNVTYPLVPEQVADFCAGKRAVLVVEEGQPEYIEQEIATHLRRRDLQTRLHGKDLLPSGGEYTVEVLAQGLTQFASSYLPGEGPESAKRWLTSNRERREAAAKLLDTPLPARPPSFCIGCPERPVFAALKLAQQQMGPVHVAADIGCHAFGTFEPFSMGHSILGYGMSLASRAGVSPMMQKRTLAIMGDGGFWHNGLLTGVQSALFNGDDAVLLIFKNGYTSATGTQEIISTPGEDAKFDGDKSRSLAHTNKTIESTLQGLGVKWMRTVHTYEVETMRRTLIEAFTSDFNGLKVIVAEGECQLERQRRIKPWIAGLLKKGKRVVRVKYGVDEDVCNGDHACIRLSGCPTLTLKDNPDPLKVDPVATVVDGCVGCGLCGANAHAATLCPSFYRAEVVQNPRWHERLVHSLRGAVVRALQPA</sequence>
<dbReference type="EMBL" id="SMLM01000001">
    <property type="protein sequence ID" value="TFZ05128.1"/>
    <property type="molecule type" value="Genomic_DNA"/>
</dbReference>
<organism evidence="4 5">
    <name type="scientific">Ramlibacter henchirensis</name>
    <dbReference type="NCBI Taxonomy" id="204072"/>
    <lineage>
        <taxon>Bacteria</taxon>
        <taxon>Pseudomonadati</taxon>
        <taxon>Pseudomonadota</taxon>
        <taxon>Betaproteobacteria</taxon>
        <taxon>Burkholderiales</taxon>
        <taxon>Comamonadaceae</taxon>
        <taxon>Ramlibacter</taxon>
    </lineage>
</organism>
<dbReference type="CDD" id="cd07034">
    <property type="entry name" value="TPP_PYR_PFOR_IOR-alpha_like"/>
    <property type="match status" value="1"/>
</dbReference>
<gene>
    <name evidence="4" type="ORF">EZ313_00130</name>
</gene>
<dbReference type="OrthoDB" id="9804603at2"/>
<dbReference type="Proteomes" id="UP000298180">
    <property type="component" value="Unassembled WGS sequence"/>
</dbReference>
<keyword evidence="2" id="KW-0560">Oxidoreductase</keyword>
<proteinExistence type="predicted"/>
<dbReference type="AlphaFoldDB" id="A0A4Z0C3T5"/>
<reference evidence="4 5" key="1">
    <citation type="submission" date="2019-03" db="EMBL/GenBank/DDBJ databases">
        <title>Ramlibacter henchirensis DSM 14656, whole genome shotgun sequence.</title>
        <authorList>
            <person name="Zhang X."/>
            <person name="Feng G."/>
            <person name="Zhu H."/>
        </authorList>
    </citation>
    <scope>NUCLEOTIDE SEQUENCE [LARGE SCALE GENOMIC DNA]</scope>
    <source>
        <strain evidence="4 5">DSM 14656</strain>
    </source>
</reference>
<evidence type="ECO:0000256" key="2">
    <source>
        <dbReference type="ARBA" id="ARBA00023002"/>
    </source>
</evidence>
<dbReference type="GO" id="GO:0016491">
    <property type="term" value="F:oxidoreductase activity"/>
    <property type="evidence" value="ECO:0007669"/>
    <property type="project" value="UniProtKB-KW"/>
</dbReference>
<comment type="caution">
    <text evidence="4">The sequence shown here is derived from an EMBL/GenBank/DDBJ whole genome shotgun (WGS) entry which is preliminary data.</text>
</comment>
<evidence type="ECO:0000313" key="5">
    <source>
        <dbReference type="Proteomes" id="UP000298180"/>
    </source>
</evidence>
<dbReference type="RefSeq" id="WP_135261209.1">
    <property type="nucleotide sequence ID" value="NZ_SMLM01000001.1"/>
</dbReference>
<dbReference type="InterPro" id="IPR011766">
    <property type="entry name" value="TPP_enzyme_TPP-bd"/>
</dbReference>
<keyword evidence="4" id="KW-0670">Pyruvate</keyword>
<dbReference type="PANTHER" id="PTHR43710">
    <property type="entry name" value="2-HYDROXYACYL-COA LYASE"/>
    <property type="match status" value="1"/>
</dbReference>
<dbReference type="GO" id="GO:0044281">
    <property type="term" value="P:small molecule metabolic process"/>
    <property type="evidence" value="ECO:0007669"/>
    <property type="project" value="UniProtKB-ARBA"/>
</dbReference>
<dbReference type="InterPro" id="IPR045025">
    <property type="entry name" value="HACL1-like"/>
</dbReference>
<keyword evidence="1" id="KW-0479">Metal-binding</keyword>
<feature type="domain" description="Thiamine pyrophosphate enzyme TPP-binding" evidence="3">
    <location>
        <begin position="440"/>
        <end position="584"/>
    </location>
</feature>
<protein>
    <submittedName>
        <fullName evidence="4">Indolepyruvate ferredoxin oxidoreductase subunit alpha</fullName>
    </submittedName>
</protein>
<evidence type="ECO:0000313" key="4">
    <source>
        <dbReference type="EMBL" id="TFZ05128.1"/>
    </source>
</evidence>
<evidence type="ECO:0000259" key="3">
    <source>
        <dbReference type="Pfam" id="PF02775"/>
    </source>
</evidence>
<keyword evidence="5" id="KW-1185">Reference proteome</keyword>
<dbReference type="InterPro" id="IPR029061">
    <property type="entry name" value="THDP-binding"/>
</dbReference>
<name>A0A4Z0C3T5_9BURK</name>